<gene>
    <name evidence="1" type="ORF">UY23_C0001G0224</name>
</gene>
<protein>
    <submittedName>
        <fullName evidence="1">Uncharacterized protein</fullName>
    </submittedName>
</protein>
<proteinExistence type="predicted"/>
<dbReference type="AlphaFoldDB" id="A0A0G1WMS3"/>
<dbReference type="EMBL" id="LCPF01000001">
    <property type="protein sequence ID" value="KKU91618.1"/>
    <property type="molecule type" value="Genomic_DNA"/>
</dbReference>
<sequence>MTILWRLLVIGVVAVAATAGLKRVFNPDNKDVNATTVKTDTLWATTIVERVRSVDGEFYPNAELTVRSWGIDDYYSWSGHCPGYFRVFLPANDPFVASIKANSAV</sequence>
<reference evidence="1 2" key="1">
    <citation type="journal article" date="2015" name="Nature">
        <title>rRNA introns, odd ribosomes, and small enigmatic genomes across a large radiation of phyla.</title>
        <authorList>
            <person name="Brown C.T."/>
            <person name="Hug L.A."/>
            <person name="Thomas B.C."/>
            <person name="Sharon I."/>
            <person name="Castelle C.J."/>
            <person name="Singh A."/>
            <person name="Wilkins M.J."/>
            <person name="Williams K.H."/>
            <person name="Banfield J.F."/>
        </authorList>
    </citation>
    <scope>NUCLEOTIDE SEQUENCE [LARGE SCALE GENOMIC DNA]</scope>
</reference>
<accession>A0A0G1WMS3</accession>
<dbReference type="Proteomes" id="UP000034956">
    <property type="component" value="Unassembled WGS sequence"/>
</dbReference>
<evidence type="ECO:0000313" key="2">
    <source>
        <dbReference type="Proteomes" id="UP000034956"/>
    </source>
</evidence>
<evidence type="ECO:0000313" key="1">
    <source>
        <dbReference type="EMBL" id="KKU91618.1"/>
    </source>
</evidence>
<name>A0A0G1WMS3_9BACT</name>
<comment type="caution">
    <text evidence="1">The sequence shown here is derived from an EMBL/GenBank/DDBJ whole genome shotgun (WGS) entry which is preliminary data.</text>
</comment>
<organism evidence="1 2">
    <name type="scientific">Candidatus Jorgensenbacteria bacterium GW2011_GWA1_48_11</name>
    <dbReference type="NCBI Taxonomy" id="1618660"/>
    <lineage>
        <taxon>Bacteria</taxon>
        <taxon>Candidatus Joergenseniibacteriota</taxon>
    </lineage>
</organism>